<evidence type="ECO:0000256" key="7">
    <source>
        <dbReference type="ARBA" id="ARBA00022840"/>
    </source>
</evidence>
<evidence type="ECO:0000256" key="4">
    <source>
        <dbReference type="ARBA" id="ARBA00022679"/>
    </source>
</evidence>
<dbReference type="HAMAP" id="MF_00451">
    <property type="entry name" value="NDP_kinase"/>
    <property type="match status" value="1"/>
</dbReference>
<name>A0A172TLR6_9BACL</name>
<evidence type="ECO:0000256" key="10">
    <source>
        <dbReference type="ARBA" id="ARBA00047945"/>
    </source>
</evidence>
<dbReference type="GO" id="GO:0006241">
    <property type="term" value="P:CTP biosynthetic process"/>
    <property type="evidence" value="ECO:0007669"/>
    <property type="project" value="UniProtKB-UniRule"/>
</dbReference>
<dbReference type="InterPro" id="IPR001564">
    <property type="entry name" value="Nucleoside_diP_kinase"/>
</dbReference>
<feature type="binding site" evidence="11 12">
    <location>
        <position position="9"/>
    </location>
    <ligand>
        <name>ATP</name>
        <dbReference type="ChEBI" id="CHEBI:30616"/>
    </ligand>
</feature>
<dbReference type="PRINTS" id="PR01243">
    <property type="entry name" value="NUCDPKINASE"/>
</dbReference>
<dbReference type="RefSeq" id="WP_068609234.1">
    <property type="nucleotide sequence ID" value="NZ_CP011388.1"/>
</dbReference>
<comment type="subunit">
    <text evidence="11">Homotetramer.</text>
</comment>
<dbReference type="SUPFAM" id="SSF54919">
    <property type="entry name" value="Nucleoside diphosphate kinase, NDK"/>
    <property type="match status" value="1"/>
</dbReference>
<evidence type="ECO:0000313" key="16">
    <source>
        <dbReference type="EMBL" id="ANE47970.1"/>
    </source>
</evidence>
<evidence type="ECO:0000256" key="6">
    <source>
        <dbReference type="ARBA" id="ARBA00022777"/>
    </source>
</evidence>
<dbReference type="GO" id="GO:0006183">
    <property type="term" value="P:GTP biosynthetic process"/>
    <property type="evidence" value="ECO:0007669"/>
    <property type="project" value="UniProtKB-UniRule"/>
</dbReference>
<feature type="binding site" evidence="11 12">
    <location>
        <position position="85"/>
    </location>
    <ligand>
        <name>ATP</name>
        <dbReference type="ChEBI" id="CHEBI:30616"/>
    </ligand>
</feature>
<dbReference type="KEGG" id="pswu:SY83_18575"/>
<dbReference type="InterPro" id="IPR036850">
    <property type="entry name" value="NDK-like_dom_sf"/>
</dbReference>
<dbReference type="FunFam" id="3.30.70.141:FF:000002">
    <property type="entry name" value="Nucleoside diphosphate kinase"/>
    <property type="match status" value="1"/>
</dbReference>
<comment type="cofactor">
    <cofactor evidence="1 11">
        <name>Mg(2+)</name>
        <dbReference type="ChEBI" id="CHEBI:18420"/>
    </cofactor>
</comment>
<keyword evidence="5 11" id="KW-0547">Nucleotide-binding</keyword>
<dbReference type="OrthoDB" id="9801161at2"/>
<evidence type="ECO:0000256" key="1">
    <source>
        <dbReference type="ARBA" id="ARBA00001946"/>
    </source>
</evidence>
<dbReference type="PROSITE" id="PS51374">
    <property type="entry name" value="NDPK_LIKE"/>
    <property type="match status" value="1"/>
</dbReference>
<keyword evidence="17" id="KW-1185">Reference proteome</keyword>
<organism evidence="16 17">
    <name type="scientific">Paenibacillus swuensis</name>
    <dbReference type="NCBI Taxonomy" id="1178515"/>
    <lineage>
        <taxon>Bacteria</taxon>
        <taxon>Bacillati</taxon>
        <taxon>Bacillota</taxon>
        <taxon>Bacilli</taxon>
        <taxon>Bacillales</taxon>
        <taxon>Paenibacillaceae</taxon>
        <taxon>Paenibacillus</taxon>
    </lineage>
</organism>
<dbReference type="PROSITE" id="PS00469">
    <property type="entry name" value="NDPK"/>
    <property type="match status" value="1"/>
</dbReference>
<feature type="binding site" evidence="11 12">
    <location>
        <position position="102"/>
    </location>
    <ligand>
        <name>ATP</name>
        <dbReference type="ChEBI" id="CHEBI:30616"/>
    </ligand>
</feature>
<keyword evidence="11" id="KW-0479">Metal-binding</keyword>
<evidence type="ECO:0000256" key="8">
    <source>
        <dbReference type="ARBA" id="ARBA00023080"/>
    </source>
</evidence>
<evidence type="ECO:0000256" key="2">
    <source>
        <dbReference type="ARBA" id="ARBA00008142"/>
    </source>
</evidence>
<dbReference type="GO" id="GO:0005524">
    <property type="term" value="F:ATP binding"/>
    <property type="evidence" value="ECO:0007669"/>
    <property type="project" value="UniProtKB-UniRule"/>
</dbReference>
<feature type="binding site" evidence="11 12">
    <location>
        <position position="57"/>
    </location>
    <ligand>
        <name>ATP</name>
        <dbReference type="ChEBI" id="CHEBI:30616"/>
    </ligand>
</feature>
<dbReference type="PATRIC" id="fig|1178515.4.peg.3747"/>
<keyword evidence="3 11" id="KW-0597">Phosphoprotein</keyword>
<evidence type="ECO:0000256" key="3">
    <source>
        <dbReference type="ARBA" id="ARBA00022553"/>
    </source>
</evidence>
<feature type="binding site" evidence="11 12">
    <location>
        <position position="112"/>
    </location>
    <ligand>
        <name>ATP</name>
        <dbReference type="ChEBI" id="CHEBI:30616"/>
    </ligand>
</feature>
<dbReference type="STRING" id="1178515.SY83_18575"/>
<keyword evidence="4 11" id="KW-0808">Transferase</keyword>
<dbReference type="EMBL" id="CP011388">
    <property type="protein sequence ID" value="ANE47970.1"/>
    <property type="molecule type" value="Genomic_DNA"/>
</dbReference>
<comment type="catalytic activity">
    <reaction evidence="11">
        <text>a ribonucleoside 5'-diphosphate + ATP = a ribonucleoside 5'-triphosphate + ADP</text>
        <dbReference type="Rhea" id="RHEA:18113"/>
        <dbReference type="ChEBI" id="CHEBI:30616"/>
        <dbReference type="ChEBI" id="CHEBI:57930"/>
        <dbReference type="ChEBI" id="CHEBI:61557"/>
        <dbReference type="ChEBI" id="CHEBI:456216"/>
        <dbReference type="EC" id="2.7.4.6"/>
    </reaction>
</comment>
<sequence>MERTFLMVKPDGVQRGLIGEVVKRFEQKGFQLVGAKFMVITKEKAEFHYEEHQGKPFFNSLVEFITSGPVFGMVWEGDNVIALSRTMIGKTNSLDAQPGTIRGDYAVHTNLNIIHGSDAPESAEREIGNFFGPDELFSYDKANAQWI</sequence>
<comment type="subcellular location">
    <subcellularLocation>
        <location evidence="11">Cytoplasm</location>
    </subcellularLocation>
</comment>
<dbReference type="CDD" id="cd04413">
    <property type="entry name" value="NDPk_I"/>
    <property type="match status" value="1"/>
</dbReference>
<evidence type="ECO:0000259" key="15">
    <source>
        <dbReference type="SMART" id="SM00562"/>
    </source>
</evidence>
<evidence type="ECO:0000256" key="13">
    <source>
        <dbReference type="RuleBase" id="RU004011"/>
    </source>
</evidence>
<dbReference type="GO" id="GO:0006228">
    <property type="term" value="P:UTP biosynthetic process"/>
    <property type="evidence" value="ECO:0007669"/>
    <property type="project" value="UniProtKB-UniRule"/>
</dbReference>
<evidence type="ECO:0000256" key="9">
    <source>
        <dbReference type="ARBA" id="ARBA00024802"/>
    </source>
</evidence>
<dbReference type="GO" id="GO:0046872">
    <property type="term" value="F:metal ion binding"/>
    <property type="evidence" value="ECO:0007669"/>
    <property type="project" value="UniProtKB-KW"/>
</dbReference>
<dbReference type="InterPro" id="IPR034907">
    <property type="entry name" value="NDK-like_dom"/>
</dbReference>
<evidence type="ECO:0000256" key="5">
    <source>
        <dbReference type="ARBA" id="ARBA00022741"/>
    </source>
</evidence>
<dbReference type="SMART" id="SM00562">
    <property type="entry name" value="NDK"/>
    <property type="match status" value="1"/>
</dbReference>
<protein>
    <recommendedName>
        <fullName evidence="11 14">Nucleoside diphosphate kinase</fullName>
        <shortName evidence="11">NDK</shortName>
        <shortName evidence="11">NDP kinase</shortName>
        <ecNumber evidence="11 14">2.7.4.6</ecNumber>
    </recommendedName>
    <alternativeName>
        <fullName evidence="11">Nucleoside-2-P kinase</fullName>
    </alternativeName>
</protein>
<dbReference type="AlphaFoldDB" id="A0A172TLR6"/>
<dbReference type="PANTHER" id="PTHR11349">
    <property type="entry name" value="NUCLEOSIDE DIPHOSPHATE KINASE"/>
    <property type="match status" value="1"/>
</dbReference>
<keyword evidence="11" id="KW-0963">Cytoplasm</keyword>
<evidence type="ECO:0000256" key="12">
    <source>
        <dbReference type="PROSITE-ProRule" id="PRU00706"/>
    </source>
</evidence>
<accession>A0A172TLR6</accession>
<feature type="domain" description="Nucleoside diphosphate kinase-like" evidence="15">
    <location>
        <begin position="1"/>
        <end position="138"/>
    </location>
</feature>
<dbReference type="EC" id="2.7.4.6" evidence="11 14"/>
<dbReference type="Gene3D" id="3.30.70.141">
    <property type="entry name" value="Nucleoside diphosphate kinase-like domain"/>
    <property type="match status" value="1"/>
</dbReference>
<reference evidence="16 17" key="1">
    <citation type="submission" date="2015-01" db="EMBL/GenBank/DDBJ databases">
        <title>Paenibacillus swuensis/DY6/whole genome sequencing.</title>
        <authorList>
            <person name="Kim M.K."/>
            <person name="Srinivasan S."/>
            <person name="Lee J.-J."/>
        </authorList>
    </citation>
    <scope>NUCLEOTIDE SEQUENCE [LARGE SCALE GENOMIC DNA]</scope>
    <source>
        <strain evidence="16 17">DY6</strain>
    </source>
</reference>
<dbReference type="GO" id="GO:0004550">
    <property type="term" value="F:nucleoside diphosphate kinase activity"/>
    <property type="evidence" value="ECO:0007669"/>
    <property type="project" value="UniProtKB-UniRule"/>
</dbReference>
<keyword evidence="11" id="KW-0460">Magnesium</keyword>
<evidence type="ECO:0000256" key="14">
    <source>
        <dbReference type="RuleBase" id="RU004013"/>
    </source>
</evidence>
<dbReference type="Proteomes" id="UP000076927">
    <property type="component" value="Chromosome"/>
</dbReference>
<gene>
    <name evidence="11" type="primary">ndk</name>
    <name evidence="16" type="ORF">SY83_18575</name>
</gene>
<dbReference type="GO" id="GO:0005737">
    <property type="term" value="C:cytoplasm"/>
    <property type="evidence" value="ECO:0007669"/>
    <property type="project" value="UniProtKB-SubCell"/>
</dbReference>
<keyword evidence="6 11" id="KW-0418">Kinase</keyword>
<keyword evidence="8 11" id="KW-0546">Nucleotide metabolism</keyword>
<comment type="catalytic activity">
    <reaction evidence="10">
        <text>dZDP + ATP = dZTP + ADP</text>
        <dbReference type="Rhea" id="RHEA:67644"/>
        <dbReference type="ChEBI" id="CHEBI:30616"/>
        <dbReference type="ChEBI" id="CHEBI:172929"/>
        <dbReference type="ChEBI" id="CHEBI:172931"/>
        <dbReference type="ChEBI" id="CHEBI:456216"/>
    </reaction>
</comment>
<keyword evidence="7 11" id="KW-0067">ATP-binding</keyword>
<evidence type="ECO:0000256" key="11">
    <source>
        <dbReference type="HAMAP-Rule" id="MF_00451"/>
    </source>
</evidence>
<comment type="function">
    <text evidence="9">(Microbial infection) Catalyzes the phosphorylation of dZDP to dZTP, when the bacterium is infected by a phage that produces the substrate for the synthesis of dZTP (2- amino-2'-deoxyadenosine 5'-triphosphate), which is then used by the phage as a DNA polymerase substrate.</text>
</comment>
<dbReference type="InterPro" id="IPR023005">
    <property type="entry name" value="Nucleoside_diP_kinase_AS"/>
</dbReference>
<dbReference type="NCBIfam" id="NF001908">
    <property type="entry name" value="PRK00668.1"/>
    <property type="match status" value="1"/>
</dbReference>
<feature type="active site" description="Pros-phosphohistidine intermediate" evidence="11 12">
    <location>
        <position position="115"/>
    </location>
</feature>
<feature type="binding site" evidence="11 12">
    <location>
        <position position="91"/>
    </location>
    <ligand>
        <name>ATP</name>
        <dbReference type="ChEBI" id="CHEBI:30616"/>
    </ligand>
</feature>
<comment type="similarity">
    <text evidence="2 11 12 13">Belongs to the NDK family.</text>
</comment>
<comment type="function">
    <text evidence="11">Major role in the synthesis of nucleoside triphosphates other than ATP. The ATP gamma phosphate is transferred to the NDP beta phosphate via a ping-pong mechanism, using a phosphorylated active-site intermediate.</text>
</comment>
<evidence type="ECO:0000313" key="17">
    <source>
        <dbReference type="Proteomes" id="UP000076927"/>
    </source>
</evidence>
<proteinExistence type="inferred from homology"/>
<dbReference type="Pfam" id="PF00334">
    <property type="entry name" value="NDK"/>
    <property type="match status" value="1"/>
</dbReference>
<comment type="catalytic activity">
    <reaction evidence="11 14">
        <text>a 2'-deoxyribonucleoside 5'-diphosphate + ATP = a 2'-deoxyribonucleoside 5'-triphosphate + ADP</text>
        <dbReference type="Rhea" id="RHEA:44640"/>
        <dbReference type="ChEBI" id="CHEBI:30616"/>
        <dbReference type="ChEBI" id="CHEBI:61560"/>
        <dbReference type="ChEBI" id="CHEBI:73316"/>
        <dbReference type="ChEBI" id="CHEBI:456216"/>
        <dbReference type="EC" id="2.7.4.6"/>
    </reaction>
</comment>